<feature type="transmembrane region" description="Helical" evidence="6">
    <location>
        <begin position="313"/>
        <end position="332"/>
    </location>
</feature>
<feature type="transmembrane region" description="Helical" evidence="6">
    <location>
        <begin position="174"/>
        <end position="196"/>
    </location>
</feature>
<dbReference type="GO" id="GO:0022857">
    <property type="term" value="F:transmembrane transporter activity"/>
    <property type="evidence" value="ECO:0007669"/>
    <property type="project" value="InterPro"/>
</dbReference>
<evidence type="ECO:0000256" key="1">
    <source>
        <dbReference type="ARBA" id="ARBA00004141"/>
    </source>
</evidence>
<evidence type="ECO:0008006" key="9">
    <source>
        <dbReference type="Google" id="ProtNLM"/>
    </source>
</evidence>
<dbReference type="AlphaFoldDB" id="A0AAW0UG37"/>
<keyword evidence="3 6" id="KW-1133">Transmembrane helix</keyword>
<evidence type="ECO:0000313" key="8">
    <source>
        <dbReference type="Proteomes" id="UP001487740"/>
    </source>
</evidence>
<dbReference type="SUPFAM" id="SSF103473">
    <property type="entry name" value="MFS general substrate transporter"/>
    <property type="match status" value="1"/>
</dbReference>
<dbReference type="InterPro" id="IPR011701">
    <property type="entry name" value="MFS"/>
</dbReference>
<dbReference type="PANTHER" id="PTHR23507">
    <property type="entry name" value="ZGC:174356"/>
    <property type="match status" value="1"/>
</dbReference>
<evidence type="ECO:0000313" key="7">
    <source>
        <dbReference type="EMBL" id="KAK8399124.1"/>
    </source>
</evidence>
<feature type="transmembrane region" description="Helical" evidence="6">
    <location>
        <begin position="411"/>
        <end position="432"/>
    </location>
</feature>
<dbReference type="PANTHER" id="PTHR23507:SF37">
    <property type="entry name" value="GH08173P"/>
    <property type="match status" value="1"/>
</dbReference>
<dbReference type="GO" id="GO:0016020">
    <property type="term" value="C:membrane"/>
    <property type="evidence" value="ECO:0007669"/>
    <property type="project" value="UniProtKB-SubCell"/>
</dbReference>
<keyword evidence="4 6" id="KW-0472">Membrane</keyword>
<feature type="transmembrane region" description="Helical" evidence="6">
    <location>
        <begin position="371"/>
        <end position="390"/>
    </location>
</feature>
<comment type="subcellular location">
    <subcellularLocation>
        <location evidence="1">Membrane</location>
        <topology evidence="1">Multi-pass membrane protein</topology>
    </subcellularLocation>
</comment>
<feature type="compositionally biased region" description="Basic and acidic residues" evidence="5">
    <location>
        <begin position="471"/>
        <end position="490"/>
    </location>
</feature>
<evidence type="ECO:0000256" key="6">
    <source>
        <dbReference type="SAM" id="Phobius"/>
    </source>
</evidence>
<comment type="caution">
    <text evidence="7">The sequence shown here is derived from an EMBL/GenBank/DDBJ whole genome shotgun (WGS) entry which is preliminary data.</text>
</comment>
<protein>
    <recommendedName>
        <fullName evidence="9">Proton-coupled folate transporter</fullName>
    </recommendedName>
</protein>
<evidence type="ECO:0000256" key="5">
    <source>
        <dbReference type="SAM" id="MobiDB-lite"/>
    </source>
</evidence>
<feature type="transmembrane region" description="Helical" evidence="6">
    <location>
        <begin position="344"/>
        <end position="365"/>
    </location>
</feature>
<feature type="transmembrane region" description="Helical" evidence="6">
    <location>
        <begin position="274"/>
        <end position="293"/>
    </location>
</feature>
<dbReference type="InterPro" id="IPR036259">
    <property type="entry name" value="MFS_trans_sf"/>
</dbReference>
<keyword evidence="8" id="KW-1185">Reference proteome</keyword>
<feature type="region of interest" description="Disordered" evidence="5">
    <location>
        <begin position="471"/>
        <end position="493"/>
    </location>
</feature>
<evidence type="ECO:0000256" key="2">
    <source>
        <dbReference type="ARBA" id="ARBA00022692"/>
    </source>
</evidence>
<feature type="transmembrane region" description="Helical" evidence="6">
    <location>
        <begin position="137"/>
        <end position="162"/>
    </location>
</feature>
<feature type="transmembrane region" description="Helical" evidence="6">
    <location>
        <begin position="107"/>
        <end position="125"/>
    </location>
</feature>
<dbReference type="Gene3D" id="1.20.1250.20">
    <property type="entry name" value="MFS general substrate transporter like domains"/>
    <property type="match status" value="1"/>
</dbReference>
<organism evidence="7 8">
    <name type="scientific">Scylla paramamosain</name>
    <name type="common">Mud crab</name>
    <dbReference type="NCBI Taxonomy" id="85552"/>
    <lineage>
        <taxon>Eukaryota</taxon>
        <taxon>Metazoa</taxon>
        <taxon>Ecdysozoa</taxon>
        <taxon>Arthropoda</taxon>
        <taxon>Crustacea</taxon>
        <taxon>Multicrustacea</taxon>
        <taxon>Malacostraca</taxon>
        <taxon>Eumalacostraca</taxon>
        <taxon>Eucarida</taxon>
        <taxon>Decapoda</taxon>
        <taxon>Pleocyemata</taxon>
        <taxon>Brachyura</taxon>
        <taxon>Eubrachyura</taxon>
        <taxon>Portunoidea</taxon>
        <taxon>Portunidae</taxon>
        <taxon>Portuninae</taxon>
        <taxon>Scylla</taxon>
    </lineage>
</organism>
<dbReference type="Pfam" id="PF07690">
    <property type="entry name" value="MFS_1"/>
    <property type="match status" value="1"/>
</dbReference>
<evidence type="ECO:0000256" key="4">
    <source>
        <dbReference type="ARBA" id="ARBA00023136"/>
    </source>
</evidence>
<gene>
    <name evidence="7" type="ORF">O3P69_004292</name>
</gene>
<feature type="transmembrane region" description="Helical" evidence="6">
    <location>
        <begin position="74"/>
        <end position="95"/>
    </location>
</feature>
<evidence type="ECO:0000256" key="3">
    <source>
        <dbReference type="ARBA" id="ARBA00022989"/>
    </source>
</evidence>
<sequence length="615" mass="68467">MMVGSAMQWVSGVLSTITVEPVMLVDGACKEAMLIYTENVQMNKICSVKLGYSPEVCANLTAHPQESVNVQREFSLFAFYNSILMSIPPLIFILFMGAWSDKYGRKISLLVTMCGHMIYAAGYLVSHWQTTWPVELLYPITFFDALGGSNVGIISATTSYISDITNEKQRTSRMIVANSLWYLGGPVGTLVAAVMIKHVGYHLPLAMALVAYVAATVYIVIYVKESHGPFAGKNSHAQESAPPQKVTIVKMLADFFNWRRVAESFKTAFKRRDGNLRAILITVIIANSIRRLARGFFMYQFVRHVLHWDATDYGYWISYRNFLAAFGSLFLVPLCSKILNIKDTLLIIMGALSIVSEYACYGMVGGVAQTFLMWLGPAVSIISNAYIIAFRSMSTKLVTSQEKGRISAVMAALNGLMPMAGYAIYSPIYYYTVDTFPATQFFFGAILNLMVMIAFIGIEVSNAAVIHTNDDAEKGKKDDTSKSVPDEPKLNKLPVTLTPLSRSASLPSGRCASWIPKGSRQPPSRNEPTVWYSNALTDSELTASEVGGSYSTKTNLPTVFYWPNISNLSLRFGHVDNFEVTLSDRNDYKRLQMRYTWHQANLAQIKLSRTLDSPW</sequence>
<feature type="transmembrane region" description="Helical" evidence="6">
    <location>
        <begin position="202"/>
        <end position="223"/>
    </location>
</feature>
<dbReference type="EMBL" id="JARAKH010000012">
    <property type="protein sequence ID" value="KAK8399124.1"/>
    <property type="molecule type" value="Genomic_DNA"/>
</dbReference>
<keyword evidence="2 6" id="KW-0812">Transmembrane</keyword>
<proteinExistence type="predicted"/>
<name>A0AAW0UG37_SCYPA</name>
<dbReference type="Proteomes" id="UP001487740">
    <property type="component" value="Unassembled WGS sequence"/>
</dbReference>
<feature type="transmembrane region" description="Helical" evidence="6">
    <location>
        <begin position="438"/>
        <end position="458"/>
    </location>
</feature>
<accession>A0AAW0UG37</accession>
<reference evidence="7 8" key="1">
    <citation type="submission" date="2023-03" db="EMBL/GenBank/DDBJ databases">
        <title>High-quality genome of Scylla paramamosain provides insights in environmental adaptation.</title>
        <authorList>
            <person name="Zhang L."/>
        </authorList>
    </citation>
    <scope>NUCLEOTIDE SEQUENCE [LARGE SCALE GENOMIC DNA]</scope>
    <source>
        <strain evidence="7">LZ_2023a</strain>
        <tissue evidence="7">Muscle</tissue>
    </source>
</reference>